<keyword evidence="2" id="KW-0449">Lipoprotein</keyword>
<dbReference type="EMBL" id="CAADHZ010000026">
    <property type="protein sequence ID" value="VFR34709.1"/>
    <property type="molecule type" value="Genomic_DNA"/>
</dbReference>
<gene>
    <name evidence="3" type="ORF">ANDO1_2203</name>
    <name evidence="2" type="ORF">ANDO2_2108</name>
</gene>
<evidence type="ECO:0000313" key="2">
    <source>
        <dbReference type="EMBL" id="VFR17653.1"/>
    </source>
</evidence>
<evidence type="ECO:0000259" key="1">
    <source>
        <dbReference type="Pfam" id="PF11738"/>
    </source>
</evidence>
<proteinExistence type="predicted"/>
<protein>
    <submittedName>
        <fullName evidence="2">Lipoprotein, putative</fullName>
    </submittedName>
</protein>
<reference evidence="2" key="1">
    <citation type="submission" date="2019-03" db="EMBL/GenBank/DDBJ databases">
        <authorList>
            <person name="Danneels B."/>
        </authorList>
    </citation>
    <scope>NUCLEOTIDE SEQUENCE</scope>
</reference>
<sequence length="279" mass="30622">MDRAGALTPAAKISTMTYTPVVLSFSLASALLLSACGTSTPSSISLPSASAQAAADTGQALRSEPVRWKRDKPGCKRECPRIEVDSLAFPQDEKLTALVDHALAMMTGLESNVQPTYLSIAEFEAYYWRTAKPRYAVVLKAELKHQQGPITVLTLSSYQFTGGAHGIPATQYLNWDRGAQRVLGLADVLEPGRGPQFVQALARAHKRWLEDNRDYQDNPTRYAELWPFSPSDNYALAKDGITVKYDAYAIAPYSHGEPELTIPYTELTGILKPAYLPAR</sequence>
<name>A0A484NVK8_9ZZZZ</name>
<dbReference type="Pfam" id="PF11738">
    <property type="entry name" value="DUF3298"/>
    <property type="match status" value="1"/>
</dbReference>
<dbReference type="InterPro" id="IPR021729">
    <property type="entry name" value="DUF3298"/>
</dbReference>
<dbReference type="Gene3D" id="3.90.640.20">
    <property type="entry name" value="Heat-shock cognate protein, ATPase"/>
    <property type="match status" value="1"/>
</dbReference>
<dbReference type="EMBL" id="CAADIB010000002">
    <property type="protein sequence ID" value="VFR17653.1"/>
    <property type="molecule type" value="Genomic_DNA"/>
</dbReference>
<dbReference type="InterPro" id="IPR037126">
    <property type="entry name" value="PdaC/RsiV-like_sf"/>
</dbReference>
<dbReference type="AlphaFoldDB" id="A0A484NVK8"/>
<accession>A0A484NVK8</accession>
<organism evidence="2">
    <name type="scientific">plant metagenome</name>
    <dbReference type="NCBI Taxonomy" id="1297885"/>
    <lineage>
        <taxon>unclassified sequences</taxon>
        <taxon>metagenomes</taxon>
        <taxon>organismal metagenomes</taxon>
    </lineage>
</organism>
<feature type="domain" description="DUF3298" evidence="1">
    <location>
        <begin position="187"/>
        <end position="264"/>
    </location>
</feature>
<evidence type="ECO:0000313" key="3">
    <source>
        <dbReference type="EMBL" id="VFR34709.1"/>
    </source>
</evidence>
<dbReference type="Gene3D" id="3.30.565.40">
    <property type="entry name" value="Fervidobacterium nodosum Rt17-B1 like"/>
    <property type="match status" value="1"/>
</dbReference>